<evidence type="ECO:0000313" key="1">
    <source>
        <dbReference type="EMBL" id="KAK1717387.1"/>
    </source>
</evidence>
<accession>A0AAD8UGF5</accession>
<organism evidence="1 2">
    <name type="scientific">Glomerella acutata</name>
    <name type="common">Colletotrichum acutatum</name>
    <dbReference type="NCBI Taxonomy" id="27357"/>
    <lineage>
        <taxon>Eukaryota</taxon>
        <taxon>Fungi</taxon>
        <taxon>Dikarya</taxon>
        <taxon>Ascomycota</taxon>
        <taxon>Pezizomycotina</taxon>
        <taxon>Sordariomycetes</taxon>
        <taxon>Hypocreomycetidae</taxon>
        <taxon>Glomerellales</taxon>
        <taxon>Glomerellaceae</taxon>
        <taxon>Colletotrichum</taxon>
        <taxon>Colletotrichum acutatum species complex</taxon>
    </lineage>
</organism>
<dbReference type="Proteomes" id="UP001244207">
    <property type="component" value="Unassembled WGS sequence"/>
</dbReference>
<protein>
    <submittedName>
        <fullName evidence="1">Uncharacterized protein</fullName>
    </submittedName>
</protein>
<proteinExistence type="predicted"/>
<comment type="caution">
    <text evidence="1">The sequence shown here is derived from an EMBL/GenBank/DDBJ whole genome shotgun (WGS) entry which is preliminary data.</text>
</comment>
<reference evidence="1" key="1">
    <citation type="submission" date="2021-12" db="EMBL/GenBank/DDBJ databases">
        <title>Comparative genomics, transcriptomics and evolutionary studies reveal genomic signatures of adaptation to plant cell wall in hemibiotrophic fungi.</title>
        <authorList>
            <consortium name="DOE Joint Genome Institute"/>
            <person name="Baroncelli R."/>
            <person name="Diaz J.F."/>
            <person name="Benocci T."/>
            <person name="Peng M."/>
            <person name="Battaglia E."/>
            <person name="Haridas S."/>
            <person name="Andreopoulos W."/>
            <person name="Labutti K."/>
            <person name="Pangilinan J."/>
            <person name="Floch G.L."/>
            <person name="Makela M.R."/>
            <person name="Henrissat B."/>
            <person name="Grigoriev I.V."/>
            <person name="Crouch J.A."/>
            <person name="De Vries R.P."/>
            <person name="Sukno S.A."/>
            <person name="Thon M.R."/>
        </authorList>
    </citation>
    <scope>NUCLEOTIDE SEQUENCE</scope>
    <source>
        <strain evidence="1">CBS 112980</strain>
    </source>
</reference>
<name>A0AAD8UGF5_GLOAC</name>
<sequence length="279" mass="31037">MGLRKSSHVLLNEVDDVHDDDDDVVGQYSAAQESWRGFESAGLKLKMRSVQGSASMICCECGFGGIATSCEEWLEKEVVEPLTEVPRSLEELAGLIVLPYLMRPANSVQADRGAKYLGTLFVGVRKEGGGRGRETKGWLRAPYAWHQGMSRASDQTRLQVARLNRWWKQARGVSRQTAKSPNEILSVSKSVISRLAGNDKLAEDFAFRAAGPFLFLQGSLSTIVPAVLAYRLSGDLPYLRRSKVCRDRRFRRRKSQLIPLMIGHNTPELTEEGSTKVLP</sequence>
<dbReference type="RefSeq" id="XP_060360874.1">
    <property type="nucleotide sequence ID" value="XM_060515166.1"/>
</dbReference>
<gene>
    <name evidence="1" type="ORF">BDZ83DRAFT_760658</name>
</gene>
<evidence type="ECO:0000313" key="2">
    <source>
        <dbReference type="Proteomes" id="UP001244207"/>
    </source>
</evidence>
<dbReference type="AlphaFoldDB" id="A0AAD8UGF5"/>
<dbReference type="EMBL" id="JAHMHS010000108">
    <property type="protein sequence ID" value="KAK1717387.1"/>
    <property type="molecule type" value="Genomic_DNA"/>
</dbReference>
<keyword evidence="2" id="KW-1185">Reference proteome</keyword>
<dbReference type="GeneID" id="85399064"/>